<keyword evidence="3" id="KW-1185">Reference proteome</keyword>
<feature type="transmembrane region" description="Helical" evidence="1">
    <location>
        <begin position="12"/>
        <end position="31"/>
    </location>
</feature>
<evidence type="ECO:0000256" key="1">
    <source>
        <dbReference type="SAM" id="Phobius"/>
    </source>
</evidence>
<dbReference type="AlphaFoldDB" id="A0A7W8NCC5"/>
<dbReference type="InterPro" id="IPR021214">
    <property type="entry name" value="DUF2568"/>
</dbReference>
<gene>
    <name evidence="2" type="ORF">HNQ08_001109</name>
</gene>
<dbReference type="Proteomes" id="UP000552709">
    <property type="component" value="Unassembled WGS sequence"/>
</dbReference>
<reference evidence="2 3" key="1">
    <citation type="submission" date="2020-08" db="EMBL/GenBank/DDBJ databases">
        <title>Genomic Encyclopedia of Type Strains, Phase IV (KMG-IV): sequencing the most valuable type-strain genomes for metagenomic binning, comparative biology and taxonomic classification.</title>
        <authorList>
            <person name="Goeker M."/>
        </authorList>
    </citation>
    <scope>NUCLEOTIDE SEQUENCE [LARGE SCALE GENOMIC DNA]</scope>
    <source>
        <strain evidence="2 3">DSM 27939</strain>
    </source>
</reference>
<keyword evidence="1" id="KW-0812">Transmembrane</keyword>
<feature type="transmembrane region" description="Helical" evidence="1">
    <location>
        <begin position="76"/>
        <end position="105"/>
    </location>
</feature>
<keyword evidence="1" id="KW-1133">Transmembrane helix</keyword>
<name>A0A7W8NCC5_9DEIO</name>
<proteinExistence type="predicted"/>
<keyword evidence="1" id="KW-0472">Membrane</keyword>
<accession>A0A7W8NCC5</accession>
<dbReference type="RefSeq" id="WP_184128146.1">
    <property type="nucleotide sequence ID" value="NZ_JACHFL010000002.1"/>
</dbReference>
<evidence type="ECO:0000313" key="3">
    <source>
        <dbReference type="Proteomes" id="UP000552709"/>
    </source>
</evidence>
<evidence type="ECO:0000313" key="2">
    <source>
        <dbReference type="EMBL" id="MBB5362024.1"/>
    </source>
</evidence>
<comment type="caution">
    <text evidence="2">The sequence shown here is derived from an EMBL/GenBank/DDBJ whole genome shotgun (WGS) entry which is preliminary data.</text>
</comment>
<organism evidence="2 3">
    <name type="scientific">Deinococcus humi</name>
    <dbReference type="NCBI Taxonomy" id="662880"/>
    <lineage>
        <taxon>Bacteria</taxon>
        <taxon>Thermotogati</taxon>
        <taxon>Deinococcota</taxon>
        <taxon>Deinococci</taxon>
        <taxon>Deinococcales</taxon>
        <taxon>Deinococcaceae</taxon>
        <taxon>Deinococcus</taxon>
    </lineage>
</organism>
<feature type="transmembrane region" description="Helical" evidence="1">
    <location>
        <begin position="37"/>
        <end position="56"/>
    </location>
</feature>
<sequence>MNTNSVRLEITPWDGLAFCLELAAVVAVGVWDQQTAGWPGLIAAPLVLTVFWGAFLSPRASRPVRGLAWQLAKLAVFMLACAALLATAGLLPAAAFLGLALLSVLQGGTR</sequence>
<protein>
    <submittedName>
        <fullName evidence="2">CHASE2 domain-containing sensor protein</fullName>
    </submittedName>
</protein>
<dbReference type="EMBL" id="JACHFL010000002">
    <property type="protein sequence ID" value="MBB5362024.1"/>
    <property type="molecule type" value="Genomic_DNA"/>
</dbReference>
<dbReference type="Pfam" id="PF10823">
    <property type="entry name" value="DUF2568"/>
    <property type="match status" value="1"/>
</dbReference>